<name>A0A4R6MHG6_9GAMM</name>
<dbReference type="InterPro" id="IPR003786">
    <property type="entry name" value="FdhD"/>
</dbReference>
<dbReference type="InterPro" id="IPR016193">
    <property type="entry name" value="Cytidine_deaminase-like"/>
</dbReference>
<dbReference type="Gene3D" id="3.10.20.10">
    <property type="match status" value="1"/>
</dbReference>
<sequence length="270" mass="29506">MTLANVNATHITDFATSDGKQQNSTIINETPVAISIDEINYAVMMITPVDIEAFIVGFLFTENIIDSFSEIKDLTISKTQIPNINSTGLLANVALIGRKLSQFKHQHRSRLGKTGCGICGIESLDLAFPNIERRKDKKPKSIAELDTMFLNTARSIMERYQELGKTIGGIHGAVVLNEKGDVECTAEDIGRHNALDKAIGKQLIQRKTIDHCFCIMTSRCSAELVQKAARANLAGLIHLASPSSLAVEMAKHAGINVVHIPKVDLPRVYA</sequence>
<gene>
    <name evidence="3" type="ORF">DFP79_0594</name>
</gene>
<dbReference type="PANTHER" id="PTHR30592">
    <property type="entry name" value="FORMATE DEHYDROGENASE"/>
    <property type="match status" value="1"/>
</dbReference>
<dbReference type="RefSeq" id="WP_133502456.1">
    <property type="nucleotide sequence ID" value="NZ_SNXC01000009.1"/>
</dbReference>
<dbReference type="EMBL" id="SNXC01000009">
    <property type="protein sequence ID" value="TDO99609.1"/>
    <property type="molecule type" value="Genomic_DNA"/>
</dbReference>
<reference evidence="3 4" key="1">
    <citation type="submission" date="2019-03" db="EMBL/GenBank/DDBJ databases">
        <title>Genomic Encyclopedia of Type Strains, Phase III (KMG-III): the genomes of soil and plant-associated and newly described type strains.</title>
        <authorList>
            <person name="Whitman W."/>
        </authorList>
    </citation>
    <scope>NUCLEOTIDE SEQUENCE [LARGE SCALE GENOMIC DNA]</scope>
    <source>
        <strain evidence="3 4">CECT 7378</strain>
    </source>
</reference>
<accession>A0A4R6MHG6</accession>
<dbReference type="PANTHER" id="PTHR30592:SF1">
    <property type="entry name" value="SULFUR CARRIER PROTEIN FDHD"/>
    <property type="match status" value="1"/>
</dbReference>
<dbReference type="GO" id="GO:0006777">
    <property type="term" value="P:Mo-molybdopterin cofactor biosynthetic process"/>
    <property type="evidence" value="ECO:0007669"/>
    <property type="project" value="UniProtKB-KW"/>
</dbReference>
<dbReference type="AlphaFoldDB" id="A0A4R6MHG6"/>
<protein>
    <submittedName>
        <fullName evidence="3">FdhD protein</fullName>
    </submittedName>
</protein>
<evidence type="ECO:0000313" key="3">
    <source>
        <dbReference type="EMBL" id="TDO99609.1"/>
    </source>
</evidence>
<proteinExistence type="predicted"/>
<comment type="caution">
    <text evidence="3">The sequence shown here is derived from an EMBL/GenBank/DDBJ whole genome shotgun (WGS) entry which is preliminary data.</text>
</comment>
<keyword evidence="1" id="KW-0963">Cytoplasm</keyword>
<evidence type="ECO:0000313" key="4">
    <source>
        <dbReference type="Proteomes" id="UP000294656"/>
    </source>
</evidence>
<organism evidence="3 4">
    <name type="scientific">Marinomonas balearica</name>
    <dbReference type="NCBI Taxonomy" id="491947"/>
    <lineage>
        <taxon>Bacteria</taxon>
        <taxon>Pseudomonadati</taxon>
        <taxon>Pseudomonadota</taxon>
        <taxon>Gammaproteobacteria</taxon>
        <taxon>Oceanospirillales</taxon>
        <taxon>Oceanospirillaceae</taxon>
        <taxon>Marinomonas</taxon>
    </lineage>
</organism>
<dbReference type="GO" id="GO:0016783">
    <property type="term" value="F:sulfurtransferase activity"/>
    <property type="evidence" value="ECO:0007669"/>
    <property type="project" value="InterPro"/>
</dbReference>
<keyword evidence="2" id="KW-0501">Molybdenum cofactor biosynthesis</keyword>
<evidence type="ECO:0000256" key="1">
    <source>
        <dbReference type="ARBA" id="ARBA00022490"/>
    </source>
</evidence>
<dbReference type="SUPFAM" id="SSF53927">
    <property type="entry name" value="Cytidine deaminase-like"/>
    <property type="match status" value="1"/>
</dbReference>
<dbReference type="Gene3D" id="3.40.140.10">
    <property type="entry name" value="Cytidine Deaminase, domain 2"/>
    <property type="match status" value="1"/>
</dbReference>
<dbReference type="PIRSF" id="PIRSF015626">
    <property type="entry name" value="FdhD"/>
    <property type="match status" value="1"/>
</dbReference>
<dbReference type="Pfam" id="PF02634">
    <property type="entry name" value="FdhD-NarQ"/>
    <property type="match status" value="1"/>
</dbReference>
<evidence type="ECO:0000256" key="2">
    <source>
        <dbReference type="ARBA" id="ARBA00023150"/>
    </source>
</evidence>
<dbReference type="Proteomes" id="UP000294656">
    <property type="component" value="Unassembled WGS sequence"/>
</dbReference>
<keyword evidence="4" id="KW-1185">Reference proteome</keyword>
<dbReference type="OrthoDB" id="3197277at2"/>